<name>A0A426ZHN4_ENSVE</name>
<dbReference type="AlphaFoldDB" id="A0A426ZHN4"/>
<evidence type="ECO:0000313" key="2">
    <source>
        <dbReference type="EMBL" id="RRT63497.1"/>
    </source>
</evidence>
<protein>
    <submittedName>
        <fullName evidence="2">Uncharacterized protein</fullName>
    </submittedName>
</protein>
<feature type="region of interest" description="Disordered" evidence="1">
    <location>
        <begin position="128"/>
        <end position="148"/>
    </location>
</feature>
<comment type="caution">
    <text evidence="2">The sequence shown here is derived from an EMBL/GenBank/DDBJ whole genome shotgun (WGS) entry which is preliminary data.</text>
</comment>
<evidence type="ECO:0000313" key="3">
    <source>
        <dbReference type="Proteomes" id="UP000287651"/>
    </source>
</evidence>
<organism evidence="2 3">
    <name type="scientific">Ensete ventricosum</name>
    <name type="common">Abyssinian banana</name>
    <name type="synonym">Musa ensete</name>
    <dbReference type="NCBI Taxonomy" id="4639"/>
    <lineage>
        <taxon>Eukaryota</taxon>
        <taxon>Viridiplantae</taxon>
        <taxon>Streptophyta</taxon>
        <taxon>Embryophyta</taxon>
        <taxon>Tracheophyta</taxon>
        <taxon>Spermatophyta</taxon>
        <taxon>Magnoliopsida</taxon>
        <taxon>Liliopsida</taxon>
        <taxon>Zingiberales</taxon>
        <taxon>Musaceae</taxon>
        <taxon>Ensete</taxon>
    </lineage>
</organism>
<gene>
    <name evidence="2" type="ORF">B296_00037817</name>
</gene>
<evidence type="ECO:0000256" key="1">
    <source>
        <dbReference type="SAM" id="MobiDB-lite"/>
    </source>
</evidence>
<accession>A0A426ZHN4</accession>
<sequence>MPLIPPSSLLFVGELRLSSETTWPRRRGSVLPLGSIPFDASDKSTTRRPSWGCVEIGTRRALGFVELPIEMEAVMRAQQPMLTSGASGRVTALLSLRVLRGLLLLLQAAALLLLLPFRWRPRLVSAAERSAPAPADGRPEGSRKGGHGGVVVRVPAAMVPRRQREHDASWRRALAVRRVVEAMKEGQPGRDFSLFTTARGDTLFTQSWTPVNLKTR</sequence>
<dbReference type="EMBL" id="AMZH03006575">
    <property type="protein sequence ID" value="RRT63497.1"/>
    <property type="molecule type" value="Genomic_DNA"/>
</dbReference>
<proteinExistence type="predicted"/>
<dbReference type="Proteomes" id="UP000287651">
    <property type="component" value="Unassembled WGS sequence"/>
</dbReference>
<reference evidence="2 3" key="1">
    <citation type="journal article" date="2014" name="Agronomy (Basel)">
        <title>A Draft Genome Sequence for Ensete ventricosum, the Drought-Tolerant Tree Against Hunger.</title>
        <authorList>
            <person name="Harrison J."/>
            <person name="Moore K.A."/>
            <person name="Paszkiewicz K."/>
            <person name="Jones T."/>
            <person name="Grant M."/>
            <person name="Ambacheew D."/>
            <person name="Muzemil S."/>
            <person name="Studholme D.J."/>
        </authorList>
    </citation>
    <scope>NUCLEOTIDE SEQUENCE [LARGE SCALE GENOMIC DNA]</scope>
</reference>